<name>A0A0U1NQH7_9BACI</name>
<dbReference type="InterPro" id="IPR008841">
    <property type="entry name" value="Siphovirus-type_tail_N"/>
</dbReference>
<sequence>MIFVYDDSGNKIDYGQYGLTCYSFIPESLSPRFSSEEIENVDGSILLGTTINARKLYVEFLFNAKDHIDYQLLRDEIFKFFNPKKDLYIIDTRLPGKRWKARNSTTFKPEYLTPTVGGFGLEFIAFGVYAESIGSSLDPKTFDVEKWQIGQGLTDDNNKYIHSTNSFSIFNAGEIAINPRKRPVVITFKGASTNLQIKNKTTGDTWTYTGSSNPSDVIKLDGIRSTKNGLSIFRDTNHKLITLATGNNDFQLTGTSGSFEISFDFRFYYV</sequence>
<keyword evidence="3" id="KW-1185">Reference proteome</keyword>
<gene>
    <name evidence="2" type="ORF">BN000_00182</name>
</gene>
<proteinExistence type="predicted"/>
<dbReference type="OrthoDB" id="2194642at2"/>
<dbReference type="STRING" id="1499688.BN000_00182"/>
<protein>
    <submittedName>
        <fullName evidence="2">Phage-like protein</fullName>
    </submittedName>
</protein>
<reference evidence="3" key="1">
    <citation type="submission" date="2015-05" db="EMBL/GenBank/DDBJ databases">
        <authorList>
            <person name="Urmite Genomes"/>
        </authorList>
    </citation>
    <scope>NUCLEOTIDE SEQUENCE [LARGE SCALE GENOMIC DNA]</scope>
    <source>
        <strain evidence="3">LF1</strain>
    </source>
</reference>
<organism evidence="2 3">
    <name type="scientific">Neobacillus massiliamazoniensis</name>
    <dbReference type="NCBI Taxonomy" id="1499688"/>
    <lineage>
        <taxon>Bacteria</taxon>
        <taxon>Bacillati</taxon>
        <taxon>Bacillota</taxon>
        <taxon>Bacilli</taxon>
        <taxon>Bacillales</taxon>
        <taxon>Bacillaceae</taxon>
        <taxon>Neobacillus</taxon>
    </lineage>
</organism>
<dbReference type="RefSeq" id="WP_090629629.1">
    <property type="nucleotide sequence ID" value="NZ_CVRB01000001.1"/>
</dbReference>
<accession>A0A0U1NQH7</accession>
<dbReference type="Proteomes" id="UP000199087">
    <property type="component" value="Unassembled WGS sequence"/>
</dbReference>
<dbReference type="AlphaFoldDB" id="A0A0U1NQH7"/>
<dbReference type="Pfam" id="PF05709">
    <property type="entry name" value="Sipho_tail"/>
    <property type="match status" value="1"/>
</dbReference>
<dbReference type="Gene3D" id="2.40.30.200">
    <property type="match status" value="1"/>
</dbReference>
<evidence type="ECO:0000259" key="1">
    <source>
        <dbReference type="Pfam" id="PF05709"/>
    </source>
</evidence>
<feature type="domain" description="Siphovirus-type tail component RIFT-related" evidence="1">
    <location>
        <begin position="13"/>
        <end position="124"/>
    </location>
</feature>
<dbReference type="EMBL" id="CVRB01000001">
    <property type="protein sequence ID" value="CRK80301.1"/>
    <property type="molecule type" value="Genomic_DNA"/>
</dbReference>
<evidence type="ECO:0000313" key="2">
    <source>
        <dbReference type="EMBL" id="CRK80301.1"/>
    </source>
</evidence>
<evidence type="ECO:0000313" key="3">
    <source>
        <dbReference type="Proteomes" id="UP000199087"/>
    </source>
</evidence>